<dbReference type="SUPFAM" id="SSF109854">
    <property type="entry name" value="DinB/YfiT-like putative metalloenzymes"/>
    <property type="match status" value="1"/>
</dbReference>
<sequence length="155" mass="17144">MTEKREFLRHTLAALAYRANRALEGAPDEFADFSGCERTPAQIVAHMGDLFDWALSAAEGQQRWKVSEPLPWAEGKARFFAALTAFDAYLAGPEPVHAELERLFQGPVADAINHVGQLAMMRRLAGYKIRGENFYVADMKAGRTGAEQAAAVRTF</sequence>
<dbReference type="KEGG" id="orp:MOP44_15675"/>
<dbReference type="RefSeq" id="WP_260791031.1">
    <property type="nucleotide sequence ID" value="NZ_CP093313.1"/>
</dbReference>
<dbReference type="Proteomes" id="UP001059380">
    <property type="component" value="Chromosome"/>
</dbReference>
<accession>A0A9J7BJP4</accession>
<evidence type="ECO:0000313" key="2">
    <source>
        <dbReference type="Proteomes" id="UP001059380"/>
    </source>
</evidence>
<evidence type="ECO:0000313" key="1">
    <source>
        <dbReference type="EMBL" id="UWZ82010.1"/>
    </source>
</evidence>
<gene>
    <name evidence="1" type="ORF">MOP44_15675</name>
</gene>
<dbReference type="EMBL" id="CP093313">
    <property type="protein sequence ID" value="UWZ82010.1"/>
    <property type="molecule type" value="Genomic_DNA"/>
</dbReference>
<organism evidence="1 2">
    <name type="scientific">Occallatibacter riparius</name>
    <dbReference type="NCBI Taxonomy" id="1002689"/>
    <lineage>
        <taxon>Bacteria</taxon>
        <taxon>Pseudomonadati</taxon>
        <taxon>Acidobacteriota</taxon>
        <taxon>Terriglobia</taxon>
        <taxon>Terriglobales</taxon>
        <taxon>Acidobacteriaceae</taxon>
        <taxon>Occallatibacter</taxon>
    </lineage>
</organism>
<proteinExistence type="predicted"/>
<protein>
    <recommendedName>
        <fullName evidence="3">DinB family protein</fullName>
    </recommendedName>
</protein>
<reference evidence="1" key="1">
    <citation type="submission" date="2021-04" db="EMBL/GenBank/DDBJ databases">
        <title>Phylogenetic analysis of Acidobacteriaceae.</title>
        <authorList>
            <person name="Qiu L."/>
            <person name="Zhang Q."/>
        </authorList>
    </citation>
    <scope>NUCLEOTIDE SEQUENCE</scope>
    <source>
        <strain evidence="1">DSM 25168</strain>
    </source>
</reference>
<dbReference type="InterPro" id="IPR034660">
    <property type="entry name" value="DinB/YfiT-like"/>
</dbReference>
<evidence type="ECO:0008006" key="3">
    <source>
        <dbReference type="Google" id="ProtNLM"/>
    </source>
</evidence>
<dbReference type="AlphaFoldDB" id="A0A9J7BJP4"/>
<keyword evidence="2" id="KW-1185">Reference proteome</keyword>
<name>A0A9J7BJP4_9BACT</name>